<dbReference type="CDD" id="cd00085">
    <property type="entry name" value="HNHc"/>
    <property type="match status" value="1"/>
</dbReference>
<dbReference type="Pfam" id="PF13391">
    <property type="entry name" value="HNH_2"/>
    <property type="match status" value="1"/>
</dbReference>
<dbReference type="EMBL" id="JAGGLQ010000004">
    <property type="protein sequence ID" value="MBP2036796.1"/>
    <property type="molecule type" value="Genomic_DNA"/>
</dbReference>
<dbReference type="InterPro" id="IPR003615">
    <property type="entry name" value="HNH_nuc"/>
</dbReference>
<reference evidence="2 3" key="1">
    <citation type="submission" date="2021-03" db="EMBL/GenBank/DDBJ databases">
        <title>Genomic Encyclopedia of Type Strains, Phase IV (KMG-IV): sequencing the most valuable type-strain genomes for metagenomic binning, comparative biology and taxonomic classification.</title>
        <authorList>
            <person name="Goeker M."/>
        </authorList>
    </citation>
    <scope>NUCLEOTIDE SEQUENCE [LARGE SCALE GENOMIC DNA]</scope>
    <source>
        <strain evidence="2 3">DSM 40526</strain>
    </source>
</reference>
<gene>
    <name evidence="2" type="ORF">J2Z77_002596</name>
</gene>
<feature type="domain" description="HNH nuclease" evidence="1">
    <location>
        <begin position="14"/>
        <end position="49"/>
    </location>
</feature>
<accession>A0ABS4L3X9</accession>
<evidence type="ECO:0000259" key="1">
    <source>
        <dbReference type="Pfam" id="PF13391"/>
    </source>
</evidence>
<keyword evidence="3" id="KW-1185">Reference proteome</keyword>
<dbReference type="RefSeq" id="WP_189966404.1">
    <property type="nucleotide sequence ID" value="NZ_BMVL01000003.1"/>
</dbReference>
<keyword evidence="2" id="KW-0540">Nuclease</keyword>
<evidence type="ECO:0000313" key="3">
    <source>
        <dbReference type="Proteomes" id="UP001519310"/>
    </source>
</evidence>
<keyword evidence="2" id="KW-0378">Hydrolase</keyword>
<dbReference type="GO" id="GO:0004519">
    <property type="term" value="F:endonuclease activity"/>
    <property type="evidence" value="ECO:0007669"/>
    <property type="project" value="UniProtKB-KW"/>
</dbReference>
<keyword evidence="2" id="KW-0255">Endonuclease</keyword>
<comment type="caution">
    <text evidence="2">The sequence shown here is derived from an EMBL/GenBank/DDBJ whole genome shotgun (WGS) entry which is preliminary data.</text>
</comment>
<proteinExistence type="predicted"/>
<organism evidence="2 3">
    <name type="scientific">Streptomyces avidinii</name>
    <dbReference type="NCBI Taxonomy" id="1895"/>
    <lineage>
        <taxon>Bacteria</taxon>
        <taxon>Bacillati</taxon>
        <taxon>Actinomycetota</taxon>
        <taxon>Actinomycetes</taxon>
        <taxon>Kitasatosporales</taxon>
        <taxon>Streptomycetaceae</taxon>
        <taxon>Streptomyces</taxon>
    </lineage>
</organism>
<sequence length="109" mass="12444">MRAEVLVLPSPRHRYSEAAHIRAREDNGPDIVENLLRLCPTCHILFDAGARVLTDDLTIVDTVTGQPGKRIELHRWHFIDSRYVRHHRQRWAGIDLPLLASASSAHPKL</sequence>
<evidence type="ECO:0000313" key="2">
    <source>
        <dbReference type="EMBL" id="MBP2036796.1"/>
    </source>
</evidence>
<name>A0ABS4L3X9_STRAV</name>
<protein>
    <submittedName>
        <fullName evidence="2">Restriction endonuclease</fullName>
    </submittedName>
</protein>
<dbReference type="Proteomes" id="UP001519310">
    <property type="component" value="Unassembled WGS sequence"/>
</dbReference>